<evidence type="ECO:0000313" key="2">
    <source>
        <dbReference type="EMBL" id="ORV39515.1"/>
    </source>
</evidence>
<keyword evidence="3" id="KW-1185">Reference proteome</keyword>
<dbReference type="EMBL" id="LQOS01000033">
    <property type="protein sequence ID" value="ORV39515.1"/>
    <property type="molecule type" value="Genomic_DNA"/>
</dbReference>
<gene>
    <name evidence="2" type="ORF">AWC01_13135</name>
</gene>
<sequence>MVTGATIIDRRLRPAEVRHLAGSMPDVATLERALDTAARAPSAQNAQPWHWRVTSGGVDLFTDWSRRLGDSEGDRRDVLVSCGAVLHHCAVAFAAVGWAPRVHRFPARDDADHLALIELIEAPPSVRDNELAAAIPQRRADRRRYRAQPLPEGSLELLLVRAERDGVRFGVVPKAGWGRSTQGDVVLQYGRTVDAPADDAVLVVLATEANNDLAQLRAGEIMSELMLMATAMGLATCPLTTPLSDTRSRLSLACEVFDGDAYPQVLIRVGWAPADGPPLPVLERRSVRETTTWSI</sequence>
<dbReference type="InterPro" id="IPR000415">
    <property type="entry name" value="Nitroreductase-like"/>
</dbReference>
<organism evidence="2 3">
    <name type="scientific">Mycolicibacterium doricum</name>
    <dbReference type="NCBI Taxonomy" id="126673"/>
    <lineage>
        <taxon>Bacteria</taxon>
        <taxon>Bacillati</taxon>
        <taxon>Actinomycetota</taxon>
        <taxon>Actinomycetes</taxon>
        <taxon>Mycobacteriales</taxon>
        <taxon>Mycobacteriaceae</taxon>
        <taxon>Mycolicibacterium</taxon>
    </lineage>
</organism>
<dbReference type="STRING" id="126673.AWC01_13135"/>
<evidence type="ECO:0000259" key="1">
    <source>
        <dbReference type="Pfam" id="PF00881"/>
    </source>
</evidence>
<dbReference type="AlphaFoldDB" id="A0A1X1T4R2"/>
<dbReference type="InterPro" id="IPR050627">
    <property type="entry name" value="Nitroreductase/BluB"/>
</dbReference>
<dbReference type="PANTHER" id="PTHR23026:SF123">
    <property type="entry name" value="NAD(P)H NITROREDUCTASE RV3131-RELATED"/>
    <property type="match status" value="1"/>
</dbReference>
<proteinExistence type="predicted"/>
<evidence type="ECO:0000313" key="3">
    <source>
        <dbReference type="Proteomes" id="UP000193564"/>
    </source>
</evidence>
<dbReference type="GO" id="GO:0016491">
    <property type="term" value="F:oxidoreductase activity"/>
    <property type="evidence" value="ECO:0007669"/>
    <property type="project" value="InterPro"/>
</dbReference>
<dbReference type="Proteomes" id="UP000193564">
    <property type="component" value="Unassembled WGS sequence"/>
</dbReference>
<dbReference type="Pfam" id="PF00881">
    <property type="entry name" value="Nitroreductase"/>
    <property type="match status" value="1"/>
</dbReference>
<dbReference type="PANTHER" id="PTHR23026">
    <property type="entry name" value="NADPH NITROREDUCTASE"/>
    <property type="match status" value="1"/>
</dbReference>
<dbReference type="Gene3D" id="3.40.109.10">
    <property type="entry name" value="NADH Oxidase"/>
    <property type="match status" value="2"/>
</dbReference>
<accession>A0A1X1T4R2</accession>
<feature type="domain" description="Nitroreductase" evidence="1">
    <location>
        <begin position="194"/>
        <end position="271"/>
    </location>
</feature>
<reference evidence="2 3" key="1">
    <citation type="submission" date="2016-01" db="EMBL/GenBank/DDBJ databases">
        <title>The new phylogeny of the genus Mycobacterium.</title>
        <authorList>
            <person name="Tarcisio F."/>
            <person name="Conor M."/>
            <person name="Antonella G."/>
            <person name="Elisabetta G."/>
            <person name="Giulia F.S."/>
            <person name="Sara T."/>
            <person name="Anna F."/>
            <person name="Clotilde B."/>
            <person name="Roberto B."/>
            <person name="Veronica D.S."/>
            <person name="Fabio R."/>
            <person name="Monica P."/>
            <person name="Olivier J."/>
            <person name="Enrico T."/>
            <person name="Nicola S."/>
        </authorList>
    </citation>
    <scope>NUCLEOTIDE SEQUENCE [LARGE SCALE GENOMIC DNA]</scope>
    <source>
        <strain evidence="2 3">DSM 44339</strain>
    </source>
</reference>
<protein>
    <submittedName>
        <fullName evidence="2">Nitroreductase</fullName>
    </submittedName>
</protein>
<name>A0A1X1T4R2_9MYCO</name>
<comment type="caution">
    <text evidence="2">The sequence shown here is derived from an EMBL/GenBank/DDBJ whole genome shotgun (WGS) entry which is preliminary data.</text>
</comment>
<dbReference type="InterPro" id="IPR029479">
    <property type="entry name" value="Nitroreductase"/>
</dbReference>
<dbReference type="SUPFAM" id="SSF55469">
    <property type="entry name" value="FMN-dependent nitroreductase-like"/>
    <property type="match status" value="1"/>
</dbReference>
<dbReference type="OrthoDB" id="8156917at2"/>